<dbReference type="GO" id="GO:0004056">
    <property type="term" value="F:argininosuccinate lyase activity"/>
    <property type="evidence" value="ECO:0007669"/>
    <property type="project" value="UniProtKB-UniRule"/>
</dbReference>
<dbReference type="Gene3D" id="1.10.275.10">
    <property type="entry name" value="Fumarase/aspartase (N-terminal domain)"/>
    <property type="match status" value="1"/>
</dbReference>
<dbReference type="SUPFAM" id="SSF48557">
    <property type="entry name" value="L-aspartase-like"/>
    <property type="match status" value="1"/>
</dbReference>
<dbReference type="PANTHER" id="PTHR43814">
    <property type="entry name" value="ARGININOSUCCINATE LYASE"/>
    <property type="match status" value="1"/>
</dbReference>
<keyword evidence="3" id="KW-0028">Amino-acid biosynthesis</keyword>
<feature type="domain" description="Fumarate lyase N-terminal" evidence="5">
    <location>
        <begin position="7"/>
        <end position="239"/>
    </location>
</feature>
<gene>
    <name evidence="6" type="primary">argH</name>
    <name evidence="6" type="ORF">GF339_11355</name>
</gene>
<dbReference type="InterPro" id="IPR009049">
    <property type="entry name" value="Argininosuccinate_lyase"/>
</dbReference>
<proteinExistence type="predicted"/>
<organism evidence="6 7">
    <name type="scientific">candidate division KSB3 bacterium</name>
    <dbReference type="NCBI Taxonomy" id="2044937"/>
    <lineage>
        <taxon>Bacteria</taxon>
        <taxon>candidate division KSB3</taxon>
    </lineage>
</organism>
<dbReference type="EMBL" id="WJJP01000368">
    <property type="protein sequence ID" value="MBD3325173.1"/>
    <property type="molecule type" value="Genomic_DNA"/>
</dbReference>
<evidence type="ECO:0000256" key="3">
    <source>
        <dbReference type="ARBA" id="ARBA00022571"/>
    </source>
</evidence>
<dbReference type="Pfam" id="PF00206">
    <property type="entry name" value="Lyase_1"/>
    <property type="match status" value="1"/>
</dbReference>
<dbReference type="GO" id="GO:0005829">
    <property type="term" value="C:cytosol"/>
    <property type="evidence" value="ECO:0007669"/>
    <property type="project" value="TreeGrafter"/>
</dbReference>
<dbReference type="AlphaFoldDB" id="A0A9D5JW15"/>
<dbReference type="InterPro" id="IPR008948">
    <property type="entry name" value="L-Aspartase-like"/>
</dbReference>
<dbReference type="NCBIfam" id="TIGR00838">
    <property type="entry name" value="argH"/>
    <property type="match status" value="1"/>
</dbReference>
<comment type="pathway">
    <text evidence="1">Amino-acid biosynthesis; L-arginine biosynthesis; L-arginine from L-ornithine and carbamoyl phosphate: step 3/3.</text>
</comment>
<evidence type="ECO:0000313" key="7">
    <source>
        <dbReference type="Proteomes" id="UP000649604"/>
    </source>
</evidence>
<evidence type="ECO:0000256" key="1">
    <source>
        <dbReference type="ARBA" id="ARBA00004941"/>
    </source>
</evidence>
<reference evidence="6" key="1">
    <citation type="submission" date="2019-11" db="EMBL/GenBank/DDBJ databases">
        <title>Microbial mats filling the niche in hypersaline microbial mats.</title>
        <authorList>
            <person name="Wong H.L."/>
            <person name="Macleod F.I."/>
            <person name="White R.A. III"/>
            <person name="Burns B.P."/>
        </authorList>
    </citation>
    <scope>NUCLEOTIDE SEQUENCE</scope>
    <source>
        <strain evidence="6">Rbin_158</strain>
    </source>
</reference>
<dbReference type="GO" id="GO:0042450">
    <property type="term" value="P:L-arginine biosynthetic process via ornithine"/>
    <property type="evidence" value="ECO:0007669"/>
    <property type="project" value="UniProtKB-UniRule"/>
</dbReference>
<dbReference type="PANTHER" id="PTHR43814:SF1">
    <property type="entry name" value="ARGININOSUCCINATE LYASE"/>
    <property type="match status" value="1"/>
</dbReference>
<dbReference type="PRINTS" id="PR00145">
    <property type="entry name" value="ARGSUCLYASE"/>
</dbReference>
<evidence type="ECO:0000313" key="6">
    <source>
        <dbReference type="EMBL" id="MBD3325173.1"/>
    </source>
</evidence>
<name>A0A9D5JW15_9BACT</name>
<accession>A0A9D5JW15</accession>
<sequence length="240" mass="27234">MEKTWGGRFAEATNALVEELTASIAYDQALARWDILGSQAHARMLAACGVLTPDERTAILTGLDRIQQEIESGIFEFSPHLEDIHTHIEHRLIEQIGEPGRKLHTARSRNDQVATDFRLYLRHEIDEILSLLQHLQATCVTLAERYQDILFPGYTHLQRAQPILLGHHFLAYYEMFQRDRERLAECRARLNVLPLGAAALAGTSFPIDREQVARELGFDRVASNSLDAVSDRDFVLEFSA</sequence>
<keyword evidence="6" id="KW-0456">Lyase</keyword>
<evidence type="ECO:0000256" key="4">
    <source>
        <dbReference type="NCBIfam" id="TIGR00838"/>
    </source>
</evidence>
<dbReference type="FunFam" id="1.10.275.10:FF:000002">
    <property type="entry name" value="Argininosuccinate lyase"/>
    <property type="match status" value="1"/>
</dbReference>
<protein>
    <recommendedName>
        <fullName evidence="2 4">Argininosuccinate lyase</fullName>
        <ecNumber evidence="2 4">4.3.2.1</ecNumber>
    </recommendedName>
</protein>
<dbReference type="InterPro" id="IPR022761">
    <property type="entry name" value="Fumarate_lyase_N"/>
</dbReference>
<dbReference type="InterPro" id="IPR024083">
    <property type="entry name" value="Fumarase/histidase_N"/>
</dbReference>
<dbReference type="EC" id="4.3.2.1" evidence="2 4"/>
<keyword evidence="3" id="KW-0055">Arginine biosynthesis</keyword>
<dbReference type="InterPro" id="IPR000362">
    <property type="entry name" value="Fumarate_lyase_fam"/>
</dbReference>
<feature type="non-terminal residue" evidence="6">
    <location>
        <position position="240"/>
    </location>
</feature>
<dbReference type="PRINTS" id="PR00149">
    <property type="entry name" value="FUMRATELYASE"/>
</dbReference>
<comment type="caution">
    <text evidence="6">The sequence shown here is derived from an EMBL/GenBank/DDBJ whole genome shotgun (WGS) entry which is preliminary data.</text>
</comment>
<evidence type="ECO:0000256" key="2">
    <source>
        <dbReference type="ARBA" id="ARBA00012338"/>
    </source>
</evidence>
<dbReference type="Gene3D" id="1.20.200.10">
    <property type="entry name" value="Fumarase/aspartase (Central domain)"/>
    <property type="match status" value="1"/>
</dbReference>
<dbReference type="Proteomes" id="UP000649604">
    <property type="component" value="Unassembled WGS sequence"/>
</dbReference>
<dbReference type="CDD" id="cd01359">
    <property type="entry name" value="Argininosuccinate_lyase"/>
    <property type="match status" value="1"/>
</dbReference>
<evidence type="ECO:0000259" key="5">
    <source>
        <dbReference type="Pfam" id="PF00206"/>
    </source>
</evidence>